<feature type="compositionally biased region" description="Polar residues" evidence="1">
    <location>
        <begin position="64"/>
        <end position="89"/>
    </location>
</feature>
<name>W1NLJ6_AMBTC</name>
<dbReference type="Gramene" id="ERM96682">
    <property type="protein sequence ID" value="ERM96682"/>
    <property type="gene ID" value="AMTR_s00001p00272750"/>
</dbReference>
<dbReference type="AlphaFoldDB" id="W1NLJ6"/>
<evidence type="ECO:0000313" key="2">
    <source>
        <dbReference type="EMBL" id="ERM96682.1"/>
    </source>
</evidence>
<keyword evidence="3" id="KW-1185">Reference proteome</keyword>
<feature type="region of interest" description="Disordered" evidence="1">
    <location>
        <begin position="1"/>
        <end position="92"/>
    </location>
</feature>
<evidence type="ECO:0000256" key="1">
    <source>
        <dbReference type="SAM" id="MobiDB-lite"/>
    </source>
</evidence>
<reference evidence="3" key="1">
    <citation type="journal article" date="2013" name="Science">
        <title>The Amborella genome and the evolution of flowering plants.</title>
        <authorList>
            <consortium name="Amborella Genome Project"/>
        </authorList>
    </citation>
    <scope>NUCLEOTIDE SEQUENCE [LARGE SCALE GENOMIC DNA]</scope>
</reference>
<feature type="compositionally biased region" description="Basic and acidic residues" evidence="1">
    <location>
        <begin position="8"/>
        <end position="18"/>
    </location>
</feature>
<dbReference type="Proteomes" id="UP000017836">
    <property type="component" value="Unassembled WGS sequence"/>
</dbReference>
<evidence type="ECO:0000313" key="3">
    <source>
        <dbReference type="Proteomes" id="UP000017836"/>
    </source>
</evidence>
<protein>
    <submittedName>
        <fullName evidence="2">Uncharacterized protein</fullName>
    </submittedName>
</protein>
<proteinExistence type="predicted"/>
<gene>
    <name evidence="2" type="ORF">AMTR_s00001p00272750</name>
</gene>
<sequence>SWWAPVTKELRSEPPEGGRKRKGTGGTDRICAAPTRAARESGRGLSTPSAFSSPPPAKCERGKASTTSTLHPVTSSSASRVESNTTATRSDARSSLVLAMSEQGRLCWWKQRRLP</sequence>
<organism evidence="2 3">
    <name type="scientific">Amborella trichopoda</name>
    <dbReference type="NCBI Taxonomy" id="13333"/>
    <lineage>
        <taxon>Eukaryota</taxon>
        <taxon>Viridiplantae</taxon>
        <taxon>Streptophyta</taxon>
        <taxon>Embryophyta</taxon>
        <taxon>Tracheophyta</taxon>
        <taxon>Spermatophyta</taxon>
        <taxon>Magnoliopsida</taxon>
        <taxon>Amborellales</taxon>
        <taxon>Amborellaceae</taxon>
        <taxon>Amborella</taxon>
    </lineage>
</organism>
<accession>W1NLJ6</accession>
<dbReference type="EMBL" id="KI397142">
    <property type="protein sequence ID" value="ERM96682.1"/>
    <property type="molecule type" value="Genomic_DNA"/>
</dbReference>
<dbReference type="HOGENOM" id="CLU_2115094_0_0_1"/>
<feature type="non-terminal residue" evidence="2">
    <location>
        <position position="1"/>
    </location>
</feature>